<name>A0ACC0EEG5_9BASI</name>
<evidence type="ECO:0000313" key="2">
    <source>
        <dbReference type="Proteomes" id="UP001060170"/>
    </source>
</evidence>
<dbReference type="EMBL" id="CM045871">
    <property type="protein sequence ID" value="KAI7951917.1"/>
    <property type="molecule type" value="Genomic_DNA"/>
</dbReference>
<dbReference type="Proteomes" id="UP001060170">
    <property type="component" value="Chromosome 7"/>
</dbReference>
<keyword evidence="2" id="KW-1185">Reference proteome</keyword>
<reference evidence="2" key="2">
    <citation type="journal article" date="2018" name="Mol. Plant Microbe Interact.">
        <title>Genome sequence resources for the wheat stripe rust pathogen (Puccinia striiformis f. sp. tritici) and the barley stripe rust pathogen (Puccinia striiformis f. sp. hordei).</title>
        <authorList>
            <person name="Xia C."/>
            <person name="Wang M."/>
            <person name="Yin C."/>
            <person name="Cornejo O.E."/>
            <person name="Hulbert S.H."/>
            <person name="Chen X."/>
        </authorList>
    </citation>
    <scope>NUCLEOTIDE SEQUENCE [LARGE SCALE GENOMIC DNA]</scope>
    <source>
        <strain evidence="2">93-210</strain>
    </source>
</reference>
<accession>A0ACC0EEG5</accession>
<reference evidence="1 2" key="3">
    <citation type="journal article" date="2022" name="Microbiol. Spectr.">
        <title>Folding features and dynamics of 3D genome architecture in plant fungal pathogens.</title>
        <authorList>
            <person name="Xia C."/>
        </authorList>
    </citation>
    <scope>NUCLEOTIDE SEQUENCE [LARGE SCALE GENOMIC DNA]</scope>
    <source>
        <strain evidence="1 2">93-210</strain>
    </source>
</reference>
<gene>
    <name evidence="1" type="ORF">MJO28_007601</name>
</gene>
<evidence type="ECO:0000313" key="1">
    <source>
        <dbReference type="EMBL" id="KAI7951917.1"/>
    </source>
</evidence>
<comment type="caution">
    <text evidence="1">The sequence shown here is derived from an EMBL/GenBank/DDBJ whole genome shotgun (WGS) entry which is preliminary data.</text>
</comment>
<protein>
    <submittedName>
        <fullName evidence="1">Uncharacterized protein</fullName>
    </submittedName>
</protein>
<organism evidence="1 2">
    <name type="scientific">Puccinia striiformis f. sp. tritici</name>
    <dbReference type="NCBI Taxonomy" id="168172"/>
    <lineage>
        <taxon>Eukaryota</taxon>
        <taxon>Fungi</taxon>
        <taxon>Dikarya</taxon>
        <taxon>Basidiomycota</taxon>
        <taxon>Pucciniomycotina</taxon>
        <taxon>Pucciniomycetes</taxon>
        <taxon>Pucciniales</taxon>
        <taxon>Pucciniaceae</taxon>
        <taxon>Puccinia</taxon>
    </lineage>
</organism>
<sequence length="684" mass="77776">MPLEVLTSFIELIEEHPNSVYLSCVGDTLYAHNLAERPSLNDATKACEDIKLSTLEKHYTEMKNKINERLKTLQAKLKKGQPITSEEEEWMDGDGNLPAEKPLNPNSNPNNKQKLNDNEPTSKSKISNPNNKQKSNHNQMTSKSKISNASYAEKVEVLDWHHQKGKNQSKTAAHFDKIYPHLKIKQPLISKWFKDEAAIRSKNIESNNLSTKRLQAVSYPQVKEALNKWMKQAMHLNLTVTGEVIKEKWRDFAWLAGIPSEDWLSLSSGWLDSYKMHHQIKSYRKHGEGALVDLVVLEEELERIKKINSKFELKNIFNMDKTGLFFSMPPNTGLAFTRTLHGIKGNKNRITVALTCNADGSEMKPPLFIGKSKRPCCFLNKDTAFYNYEYANNASAWMTTKISQHWLKSWNSKLKQENRNILLLLHNFSGHQVPEEGVSNIQVEFFAPNLTSHVQPLDAGIIKCFKSYHRKKAISRTISLFSEEAATGDPKTQAKDLFNVNQLTAMKMAKKAWESVSQQTVSNCWGATKICTQIAYGGCSERIQTTIDQDEAFLLSQLDTLETIGAVLRVNRMLIQSLLNPEGENDLATTVYTEEEISNMVKAQENEDQVDDDDEPERPIVQPTKKQMVNHISQTLMYLDGKDDPESNALSNLLEKYQQKLVNNVHFNGQQTTLTNFFKPVGQA</sequence>
<reference evidence="2" key="1">
    <citation type="journal article" date="2018" name="BMC Genomics">
        <title>Genomic insights into host adaptation between the wheat stripe rust pathogen (Puccinia striiformis f. sp. tritici) and the barley stripe rust pathogen (Puccinia striiformis f. sp. hordei).</title>
        <authorList>
            <person name="Xia C."/>
            <person name="Wang M."/>
            <person name="Yin C."/>
            <person name="Cornejo O.E."/>
            <person name="Hulbert S.H."/>
            <person name="Chen X."/>
        </authorList>
    </citation>
    <scope>NUCLEOTIDE SEQUENCE [LARGE SCALE GENOMIC DNA]</scope>
    <source>
        <strain evidence="2">93-210</strain>
    </source>
</reference>
<proteinExistence type="predicted"/>